<comment type="catalytic activity">
    <reaction evidence="10">
        <text>ATP + H2O = ADP + phosphate + H(+)</text>
        <dbReference type="Rhea" id="RHEA:13065"/>
        <dbReference type="ChEBI" id="CHEBI:15377"/>
        <dbReference type="ChEBI" id="CHEBI:15378"/>
        <dbReference type="ChEBI" id="CHEBI:30616"/>
        <dbReference type="ChEBI" id="CHEBI:43474"/>
        <dbReference type="ChEBI" id="CHEBI:456216"/>
        <dbReference type="EC" id="5.6.2.4"/>
    </reaction>
</comment>
<dbReference type="InterPro" id="IPR014017">
    <property type="entry name" value="DNA_helicase_UvrD-like_C"/>
</dbReference>
<sequence>MGSILDGLNPNQQKAAEHIDGPLLILAGAGSGKTKTLTTRLAYLIGEVGIDPFNTLTLTFTNKAASEMRERALGMIETRSSTPPLLCTFHKFGLLFLKFHIEKLGRKNNFVIIDSDDKKRLLRSIVKELKMDLNISFLASEISKYKNSLLTPDIAIEKAELEDYRKAAKAYAVYQSNIEENNLVDFDDLLMLTYRILDENSELRAEISNRYRYIMVDEYQDTNELQLKLLEHLSSEHNNLCVVGDDDQSIYGWRGANIRNILEFTDNFADAKIVKLETNYRSTNQILEAANKLIEHNSGRIGKRLDSHIGDGPKVNLQHSLDEVHESRAIAREIQELLGKGVDAKDIAVLYRINALSRSLEEGFTKEGLGFKLIGGMRFYERAEIKDIISYFRVLSNPNDDFSLIRIINKPKRGIGKASTDKLQKLADSRHLSIYETLISTNEADMVSLVGKKVANGLKKLVEDIKMLQSEVDSSLYNFVSLFEETIGLKDYYANLVDGQDRILNIDEFYGYFRDAIKKNPDLTLDEFLNDISLQGEQDQVEGESVTIMSIHAAKGLEFEYLYVIGLEEEFFPLLGDGCNMEEERRLGYVAITRAKRHLTLCYVDSRFYKGRRKMIEKSRFLGESGLIESTSLKITKSSAYKRGDLVKHKIFGIGRVQEANKAGKEYKLLINFGGNKKEILSSFVQPI</sequence>
<organism evidence="13">
    <name type="scientific">hydrothermal vent metagenome</name>
    <dbReference type="NCBI Taxonomy" id="652676"/>
    <lineage>
        <taxon>unclassified sequences</taxon>
        <taxon>metagenomes</taxon>
        <taxon>ecological metagenomes</taxon>
    </lineage>
</organism>
<keyword evidence="6" id="KW-0238">DNA-binding</keyword>
<evidence type="ECO:0000256" key="1">
    <source>
        <dbReference type="ARBA" id="ARBA00009922"/>
    </source>
</evidence>
<dbReference type="GO" id="GO:0016787">
    <property type="term" value="F:hydrolase activity"/>
    <property type="evidence" value="ECO:0007669"/>
    <property type="project" value="UniProtKB-KW"/>
</dbReference>
<dbReference type="GO" id="GO:0033202">
    <property type="term" value="C:DNA helicase complex"/>
    <property type="evidence" value="ECO:0007669"/>
    <property type="project" value="TreeGrafter"/>
</dbReference>
<keyword evidence="2" id="KW-0547">Nucleotide-binding</keyword>
<dbReference type="Pfam" id="PF00580">
    <property type="entry name" value="UvrD-helicase"/>
    <property type="match status" value="1"/>
</dbReference>
<dbReference type="GO" id="GO:0005524">
    <property type="term" value="F:ATP binding"/>
    <property type="evidence" value="ECO:0007669"/>
    <property type="project" value="UniProtKB-KW"/>
</dbReference>
<dbReference type="GO" id="GO:0000725">
    <property type="term" value="P:recombinational repair"/>
    <property type="evidence" value="ECO:0007669"/>
    <property type="project" value="TreeGrafter"/>
</dbReference>
<dbReference type="CDD" id="cd17932">
    <property type="entry name" value="DEXQc_UvrD"/>
    <property type="match status" value="1"/>
</dbReference>
<dbReference type="GO" id="GO:0003677">
    <property type="term" value="F:DNA binding"/>
    <property type="evidence" value="ECO:0007669"/>
    <property type="project" value="UniProtKB-KW"/>
</dbReference>
<dbReference type="InterPro" id="IPR014016">
    <property type="entry name" value="UvrD-like_ATP-bd"/>
</dbReference>
<dbReference type="PROSITE" id="PS51217">
    <property type="entry name" value="UVRD_HELICASE_CTER"/>
    <property type="match status" value="1"/>
</dbReference>
<gene>
    <name evidence="13" type="ORF">MNB_SV-6-1412</name>
</gene>
<keyword evidence="5" id="KW-0067">ATP-binding</keyword>
<dbReference type="InterPro" id="IPR013986">
    <property type="entry name" value="DExx_box_DNA_helicase_dom_sf"/>
</dbReference>
<dbReference type="Gene3D" id="3.40.50.300">
    <property type="entry name" value="P-loop containing nucleotide triphosphate hydrolases"/>
    <property type="match status" value="2"/>
</dbReference>
<evidence type="ECO:0000313" key="13">
    <source>
        <dbReference type="EMBL" id="SFV50247.1"/>
    </source>
</evidence>
<evidence type="ECO:0000256" key="4">
    <source>
        <dbReference type="ARBA" id="ARBA00022806"/>
    </source>
</evidence>
<evidence type="ECO:0000256" key="9">
    <source>
        <dbReference type="ARBA" id="ARBA00034808"/>
    </source>
</evidence>
<evidence type="ECO:0000256" key="3">
    <source>
        <dbReference type="ARBA" id="ARBA00022801"/>
    </source>
</evidence>
<dbReference type="Gene3D" id="1.10.10.160">
    <property type="match status" value="1"/>
</dbReference>
<dbReference type="GO" id="GO:0005829">
    <property type="term" value="C:cytosol"/>
    <property type="evidence" value="ECO:0007669"/>
    <property type="project" value="TreeGrafter"/>
</dbReference>
<comment type="similarity">
    <text evidence="1">Belongs to the helicase family. UvrD subfamily.</text>
</comment>
<dbReference type="AlphaFoldDB" id="A0A1W1B9U4"/>
<keyword evidence="7" id="KW-0413">Isomerase</keyword>
<evidence type="ECO:0000256" key="10">
    <source>
        <dbReference type="ARBA" id="ARBA00048988"/>
    </source>
</evidence>
<evidence type="ECO:0000256" key="2">
    <source>
        <dbReference type="ARBA" id="ARBA00022741"/>
    </source>
</evidence>
<dbReference type="PANTHER" id="PTHR11070:SF2">
    <property type="entry name" value="ATP-DEPENDENT DNA HELICASE SRS2"/>
    <property type="match status" value="1"/>
</dbReference>
<protein>
    <recommendedName>
        <fullName evidence="9">DNA 3'-5' helicase</fullName>
        <ecNumber evidence="9">5.6.2.4</ecNumber>
    </recommendedName>
</protein>
<proteinExistence type="inferred from homology"/>
<feature type="domain" description="UvrD-like helicase ATP-binding" evidence="11">
    <location>
        <begin position="6"/>
        <end position="283"/>
    </location>
</feature>
<name>A0A1W1B9U4_9ZZZZ</name>
<evidence type="ECO:0000256" key="6">
    <source>
        <dbReference type="ARBA" id="ARBA00023125"/>
    </source>
</evidence>
<dbReference type="EMBL" id="FPHC01000008">
    <property type="protein sequence ID" value="SFV50247.1"/>
    <property type="molecule type" value="Genomic_DNA"/>
</dbReference>
<dbReference type="InterPro" id="IPR027417">
    <property type="entry name" value="P-loop_NTPase"/>
</dbReference>
<comment type="catalytic activity">
    <reaction evidence="8">
        <text>Couples ATP hydrolysis with the unwinding of duplex DNA by translocating in the 3'-5' direction.</text>
        <dbReference type="EC" id="5.6.2.4"/>
    </reaction>
</comment>
<dbReference type="PROSITE" id="PS51198">
    <property type="entry name" value="UVRD_HELICASE_ATP_BIND"/>
    <property type="match status" value="1"/>
</dbReference>
<evidence type="ECO:0000256" key="7">
    <source>
        <dbReference type="ARBA" id="ARBA00023235"/>
    </source>
</evidence>
<keyword evidence="3" id="KW-0378">Hydrolase</keyword>
<evidence type="ECO:0000259" key="12">
    <source>
        <dbReference type="PROSITE" id="PS51217"/>
    </source>
</evidence>
<evidence type="ECO:0000259" key="11">
    <source>
        <dbReference type="PROSITE" id="PS51198"/>
    </source>
</evidence>
<accession>A0A1W1B9U4</accession>
<dbReference type="SUPFAM" id="SSF52540">
    <property type="entry name" value="P-loop containing nucleoside triphosphate hydrolases"/>
    <property type="match status" value="1"/>
</dbReference>
<dbReference type="Pfam" id="PF13361">
    <property type="entry name" value="UvrD_C"/>
    <property type="match status" value="1"/>
</dbReference>
<feature type="domain" description="UvrD-like helicase C-terminal" evidence="12">
    <location>
        <begin position="284"/>
        <end position="556"/>
    </location>
</feature>
<dbReference type="InterPro" id="IPR000212">
    <property type="entry name" value="DNA_helicase_UvrD/REP"/>
</dbReference>
<dbReference type="PANTHER" id="PTHR11070">
    <property type="entry name" value="UVRD / RECB / PCRA DNA HELICASE FAMILY MEMBER"/>
    <property type="match status" value="1"/>
</dbReference>
<evidence type="ECO:0000256" key="8">
    <source>
        <dbReference type="ARBA" id="ARBA00034617"/>
    </source>
</evidence>
<dbReference type="EC" id="5.6.2.4" evidence="9"/>
<evidence type="ECO:0000256" key="5">
    <source>
        <dbReference type="ARBA" id="ARBA00022840"/>
    </source>
</evidence>
<dbReference type="GO" id="GO:0043138">
    <property type="term" value="F:3'-5' DNA helicase activity"/>
    <property type="evidence" value="ECO:0007669"/>
    <property type="project" value="UniProtKB-EC"/>
</dbReference>
<keyword evidence="4 13" id="KW-0347">Helicase</keyword>
<dbReference type="Gene3D" id="1.10.486.10">
    <property type="entry name" value="PCRA, domain 4"/>
    <property type="match status" value="1"/>
</dbReference>
<reference evidence="13" key="1">
    <citation type="submission" date="2016-10" db="EMBL/GenBank/DDBJ databases">
        <authorList>
            <person name="de Groot N.N."/>
        </authorList>
    </citation>
    <scope>NUCLEOTIDE SEQUENCE</scope>
</reference>